<protein>
    <submittedName>
        <fullName evidence="3">GDSL-type esterase/lipase family protein</fullName>
    </submittedName>
</protein>
<feature type="signal peptide" evidence="1">
    <location>
        <begin position="1"/>
        <end position="23"/>
    </location>
</feature>
<accession>A0ABS9EGJ5</accession>
<dbReference type="InterPro" id="IPR036514">
    <property type="entry name" value="SGNH_hydro_sf"/>
</dbReference>
<proteinExistence type="predicted"/>
<feature type="chain" id="PRO_5045523903" evidence="1">
    <location>
        <begin position="24"/>
        <end position="229"/>
    </location>
</feature>
<evidence type="ECO:0000313" key="4">
    <source>
        <dbReference type="Proteomes" id="UP001179363"/>
    </source>
</evidence>
<evidence type="ECO:0000256" key="1">
    <source>
        <dbReference type="SAM" id="SignalP"/>
    </source>
</evidence>
<dbReference type="RefSeq" id="WP_236133118.1">
    <property type="nucleotide sequence ID" value="NZ_JAKGTH010000007.1"/>
</dbReference>
<dbReference type="InterPro" id="IPR013830">
    <property type="entry name" value="SGNH_hydro"/>
</dbReference>
<sequence length="229" mass="25564">MKRYLITGLMLLALFGCSSPSDAIKNVDEAKASFLSLGDSYTIGESVDQQERWPVQLVSRLNEKGLPVNAPRIIAKTGWTTANLLDAMEANLNEEKFDLVSVLIGVNNQFQNKSIEGYEEDLRIIFTQAISYSKSGKDGVFVVSIPDYGVTPFGASNEAEISKEIEEFNTVCKRLATEFELDFYNITPISKKAKQDRELVAPDGLHPSGKMYRLWVDEFIEKVAVKLPN</sequence>
<name>A0ABS9EGJ5_9FLAO</name>
<keyword evidence="1" id="KW-0732">Signal</keyword>
<comment type="caution">
    <text evidence="3">The sequence shown here is derived from an EMBL/GenBank/DDBJ whole genome shotgun (WGS) entry which is preliminary data.</text>
</comment>
<dbReference type="Proteomes" id="UP001179363">
    <property type="component" value="Unassembled WGS sequence"/>
</dbReference>
<feature type="domain" description="SGNH hydrolase-type esterase" evidence="2">
    <location>
        <begin position="37"/>
        <end position="214"/>
    </location>
</feature>
<keyword evidence="4" id="KW-1185">Reference proteome</keyword>
<dbReference type="CDD" id="cd01832">
    <property type="entry name" value="SGNH_hydrolase_like_1"/>
    <property type="match status" value="1"/>
</dbReference>
<dbReference type="EMBL" id="JAKGTH010000007">
    <property type="protein sequence ID" value="MCF4100964.1"/>
    <property type="molecule type" value="Genomic_DNA"/>
</dbReference>
<dbReference type="Pfam" id="PF13472">
    <property type="entry name" value="Lipase_GDSL_2"/>
    <property type="match status" value="1"/>
</dbReference>
<evidence type="ECO:0000259" key="2">
    <source>
        <dbReference type="Pfam" id="PF13472"/>
    </source>
</evidence>
<evidence type="ECO:0000313" key="3">
    <source>
        <dbReference type="EMBL" id="MCF4100964.1"/>
    </source>
</evidence>
<dbReference type="Gene3D" id="3.40.50.1110">
    <property type="entry name" value="SGNH hydrolase"/>
    <property type="match status" value="1"/>
</dbReference>
<organism evidence="3 4">
    <name type="scientific">Gillisia lutea</name>
    <dbReference type="NCBI Taxonomy" id="2909668"/>
    <lineage>
        <taxon>Bacteria</taxon>
        <taxon>Pseudomonadati</taxon>
        <taxon>Bacteroidota</taxon>
        <taxon>Flavobacteriia</taxon>
        <taxon>Flavobacteriales</taxon>
        <taxon>Flavobacteriaceae</taxon>
        <taxon>Gillisia</taxon>
    </lineage>
</organism>
<dbReference type="PROSITE" id="PS51257">
    <property type="entry name" value="PROKAR_LIPOPROTEIN"/>
    <property type="match status" value="1"/>
</dbReference>
<gene>
    <name evidence="3" type="ORF">L1I30_04720</name>
</gene>
<reference evidence="3" key="1">
    <citation type="submission" date="2022-01" db="EMBL/GenBank/DDBJ databases">
        <title>Gillisia lutea sp. nov., isolated from marine plastic residues from the Malvarosa beach (Valencia, Spain).</title>
        <authorList>
            <person name="Vidal-Verdu A."/>
            <person name="Molina-Menor E."/>
            <person name="Satari L."/>
            <person name="Pascual J."/>
            <person name="Pereto J."/>
            <person name="Porcar M."/>
        </authorList>
    </citation>
    <scope>NUCLEOTIDE SEQUENCE</scope>
    <source>
        <strain evidence="3">M10.2A</strain>
    </source>
</reference>
<dbReference type="SUPFAM" id="SSF52266">
    <property type="entry name" value="SGNH hydrolase"/>
    <property type="match status" value="1"/>
</dbReference>